<feature type="compositionally biased region" description="Basic residues" evidence="1">
    <location>
        <begin position="11"/>
        <end position="21"/>
    </location>
</feature>
<dbReference type="EMBL" id="GBXM01064818">
    <property type="protein sequence ID" value="JAH43759.1"/>
    <property type="molecule type" value="Transcribed_RNA"/>
</dbReference>
<feature type="region of interest" description="Disordered" evidence="1">
    <location>
        <begin position="1"/>
        <end position="22"/>
    </location>
</feature>
<dbReference type="EMBL" id="GBXM01068127">
    <property type="protein sequence ID" value="JAH40450.1"/>
    <property type="molecule type" value="Transcribed_RNA"/>
</dbReference>
<reference evidence="2" key="2">
    <citation type="journal article" date="2015" name="Fish Shellfish Immunol.">
        <title>Early steps in the European eel (Anguilla anguilla)-Vibrio vulnificus interaction in the gills: Role of the RtxA13 toxin.</title>
        <authorList>
            <person name="Callol A."/>
            <person name="Pajuelo D."/>
            <person name="Ebbesson L."/>
            <person name="Teles M."/>
            <person name="MacKenzie S."/>
            <person name="Amaro C."/>
        </authorList>
    </citation>
    <scope>NUCLEOTIDE SEQUENCE</scope>
</reference>
<reference evidence="2" key="1">
    <citation type="submission" date="2014-11" db="EMBL/GenBank/DDBJ databases">
        <authorList>
            <person name="Amaro Gonzalez C."/>
        </authorList>
    </citation>
    <scope>NUCLEOTIDE SEQUENCE</scope>
</reference>
<dbReference type="AlphaFoldDB" id="A0A0E9SIF8"/>
<proteinExistence type="predicted"/>
<evidence type="ECO:0000256" key="1">
    <source>
        <dbReference type="SAM" id="MobiDB-lite"/>
    </source>
</evidence>
<protein>
    <submittedName>
        <fullName evidence="2">Uncharacterized protein</fullName>
    </submittedName>
</protein>
<organism evidence="2">
    <name type="scientific">Anguilla anguilla</name>
    <name type="common">European freshwater eel</name>
    <name type="synonym">Muraena anguilla</name>
    <dbReference type="NCBI Taxonomy" id="7936"/>
    <lineage>
        <taxon>Eukaryota</taxon>
        <taxon>Metazoa</taxon>
        <taxon>Chordata</taxon>
        <taxon>Craniata</taxon>
        <taxon>Vertebrata</taxon>
        <taxon>Euteleostomi</taxon>
        <taxon>Actinopterygii</taxon>
        <taxon>Neopterygii</taxon>
        <taxon>Teleostei</taxon>
        <taxon>Anguilliformes</taxon>
        <taxon>Anguillidae</taxon>
        <taxon>Anguilla</taxon>
    </lineage>
</organism>
<sequence length="50" mass="5879">MTHFYANEAQKRHRRSHRQRHVTIDDGTLPLATCMDLLTQPQTCQRVKST</sequence>
<evidence type="ECO:0000313" key="2">
    <source>
        <dbReference type="EMBL" id="JAH40450.1"/>
    </source>
</evidence>
<name>A0A0E9SIF8_ANGAN</name>
<accession>A0A0E9SIF8</accession>